<dbReference type="PANTHER" id="PTHR33169">
    <property type="entry name" value="PADR-FAMILY TRANSCRIPTIONAL REGULATOR"/>
    <property type="match status" value="1"/>
</dbReference>
<dbReference type="InterPro" id="IPR052509">
    <property type="entry name" value="Metal_resp_DNA-bind_regulator"/>
</dbReference>
<accession>A0ABT7XP30</accession>
<feature type="domain" description="Transcription regulator PadR N-terminal" evidence="1">
    <location>
        <begin position="14"/>
        <end position="83"/>
    </location>
</feature>
<dbReference type="SUPFAM" id="SSF46785">
    <property type="entry name" value="Winged helix' DNA-binding domain"/>
    <property type="match status" value="1"/>
</dbReference>
<dbReference type="RefSeq" id="WP_289830148.1">
    <property type="nucleotide sequence ID" value="NZ_JAUEDK010000018.1"/>
</dbReference>
<dbReference type="Gene3D" id="1.10.10.10">
    <property type="entry name" value="Winged helix-like DNA-binding domain superfamily/Winged helix DNA-binding domain"/>
    <property type="match status" value="1"/>
</dbReference>
<keyword evidence="3" id="KW-1185">Reference proteome</keyword>
<gene>
    <name evidence="2" type="ORF">QU481_11520</name>
</gene>
<proteinExistence type="predicted"/>
<evidence type="ECO:0000313" key="3">
    <source>
        <dbReference type="Proteomes" id="UP001168540"/>
    </source>
</evidence>
<dbReference type="Pfam" id="PF03551">
    <property type="entry name" value="PadR"/>
    <property type="match status" value="1"/>
</dbReference>
<name>A0ABT7XP30_9NEIS</name>
<organism evidence="2 3">
    <name type="scientific">Crenobacter oryzisoli</name>
    <dbReference type="NCBI Taxonomy" id="3056844"/>
    <lineage>
        <taxon>Bacteria</taxon>
        <taxon>Pseudomonadati</taxon>
        <taxon>Pseudomonadota</taxon>
        <taxon>Betaproteobacteria</taxon>
        <taxon>Neisseriales</taxon>
        <taxon>Neisseriaceae</taxon>
        <taxon>Crenobacter</taxon>
    </lineage>
</organism>
<evidence type="ECO:0000259" key="1">
    <source>
        <dbReference type="Pfam" id="PF03551"/>
    </source>
</evidence>
<protein>
    <submittedName>
        <fullName evidence="2">PadR family transcriptional regulator</fullName>
    </submittedName>
</protein>
<reference evidence="2" key="1">
    <citation type="submission" date="2023-06" db="EMBL/GenBank/DDBJ databases">
        <authorList>
            <person name="Zhang S."/>
        </authorList>
    </citation>
    <scope>NUCLEOTIDE SEQUENCE</scope>
    <source>
        <strain evidence="2">SG2303</strain>
    </source>
</reference>
<dbReference type="InterPro" id="IPR036388">
    <property type="entry name" value="WH-like_DNA-bd_sf"/>
</dbReference>
<dbReference type="InterPro" id="IPR036390">
    <property type="entry name" value="WH_DNA-bd_sf"/>
</dbReference>
<dbReference type="Proteomes" id="UP001168540">
    <property type="component" value="Unassembled WGS sequence"/>
</dbReference>
<dbReference type="EMBL" id="JAUEDK010000018">
    <property type="protein sequence ID" value="MDN0075521.1"/>
    <property type="molecule type" value="Genomic_DNA"/>
</dbReference>
<comment type="caution">
    <text evidence="2">The sequence shown here is derived from an EMBL/GenBank/DDBJ whole genome shotgun (WGS) entry which is preliminary data.</text>
</comment>
<sequence>MKTQLKKGTLEMCVLALLARADSYAYELVSRLADCMEISEGTIYPLMRRLQGEGWVSTYLVESPSGPSRKYYALTEAGHDSLASMQTEWQEFVAEVNSVLVPPQGSAAGAIKRDNPQGGNK</sequence>
<dbReference type="InterPro" id="IPR005149">
    <property type="entry name" value="Tscrpt_reg_PadR_N"/>
</dbReference>
<dbReference type="PANTHER" id="PTHR33169:SF24">
    <property type="entry name" value="TRANSCRIPTIONAL REGULATOR, PADR FAMILY"/>
    <property type="match status" value="1"/>
</dbReference>
<evidence type="ECO:0000313" key="2">
    <source>
        <dbReference type="EMBL" id="MDN0075521.1"/>
    </source>
</evidence>